<protein>
    <recommendedName>
        <fullName evidence="1">Carboxymuconolactone decarboxylase-like domain-containing protein</fullName>
    </recommendedName>
</protein>
<dbReference type="NCBIfam" id="TIGR00778">
    <property type="entry name" value="ahpD_dom"/>
    <property type="match status" value="1"/>
</dbReference>
<dbReference type="SUPFAM" id="SSF69118">
    <property type="entry name" value="AhpD-like"/>
    <property type="match status" value="1"/>
</dbReference>
<comment type="caution">
    <text evidence="2">The sequence shown here is derived from an EMBL/GenBank/DDBJ whole genome shotgun (WGS) entry which is preliminary data.</text>
</comment>
<reference evidence="2 3" key="1">
    <citation type="submission" date="2019-10" db="EMBL/GenBank/DDBJ databases">
        <title>Nonomuraea sp. nov., isolated from Phyllanthus amarus.</title>
        <authorList>
            <person name="Klykleung N."/>
            <person name="Tanasupawat S."/>
        </authorList>
    </citation>
    <scope>NUCLEOTIDE SEQUENCE [LARGE SCALE GENOMIC DNA]</scope>
    <source>
        <strain evidence="2 3">PA1-10</strain>
    </source>
</reference>
<dbReference type="InterPro" id="IPR029032">
    <property type="entry name" value="AhpD-like"/>
</dbReference>
<dbReference type="Proteomes" id="UP000312512">
    <property type="component" value="Unassembled WGS sequence"/>
</dbReference>
<accession>A0A5C4VIR4</accession>
<evidence type="ECO:0000313" key="2">
    <source>
        <dbReference type="EMBL" id="KAB8189150.1"/>
    </source>
</evidence>
<gene>
    <name evidence="2" type="ORF">FH608_040615</name>
</gene>
<organism evidence="2 3">
    <name type="scientific">Nonomuraea phyllanthi</name>
    <dbReference type="NCBI Taxonomy" id="2219224"/>
    <lineage>
        <taxon>Bacteria</taxon>
        <taxon>Bacillati</taxon>
        <taxon>Actinomycetota</taxon>
        <taxon>Actinomycetes</taxon>
        <taxon>Streptosporangiales</taxon>
        <taxon>Streptosporangiaceae</taxon>
        <taxon>Nonomuraea</taxon>
    </lineage>
</organism>
<dbReference type="AlphaFoldDB" id="A0A5C4VIR4"/>
<dbReference type="Pfam" id="PF02627">
    <property type="entry name" value="CMD"/>
    <property type="match status" value="1"/>
</dbReference>
<dbReference type="EMBL" id="VDLX02000021">
    <property type="protein sequence ID" value="KAB8189150.1"/>
    <property type="molecule type" value="Genomic_DNA"/>
</dbReference>
<dbReference type="RefSeq" id="WP_139635748.1">
    <property type="nucleotide sequence ID" value="NZ_VDLX02000021.1"/>
</dbReference>
<dbReference type="InterPro" id="IPR004675">
    <property type="entry name" value="AhpD_core"/>
</dbReference>
<evidence type="ECO:0000313" key="3">
    <source>
        <dbReference type="Proteomes" id="UP000312512"/>
    </source>
</evidence>
<evidence type="ECO:0000259" key="1">
    <source>
        <dbReference type="Pfam" id="PF02627"/>
    </source>
</evidence>
<keyword evidence="3" id="KW-1185">Reference proteome</keyword>
<dbReference type="InterPro" id="IPR003779">
    <property type="entry name" value="CMD-like"/>
</dbReference>
<dbReference type="OrthoDB" id="331146at2"/>
<dbReference type="GO" id="GO:0051920">
    <property type="term" value="F:peroxiredoxin activity"/>
    <property type="evidence" value="ECO:0007669"/>
    <property type="project" value="InterPro"/>
</dbReference>
<sequence>MRGFRLGSQRSRDPRSPRSGGPPRTTLEMVNVRASQINGCGLCVDMHTRALRAAGESDERIACVAGSLTRVRAPKNCHMNDI</sequence>
<name>A0A5C4VIR4_9ACTN</name>
<feature type="domain" description="Carboxymuconolactone decarboxylase-like" evidence="1">
    <location>
        <begin position="23"/>
        <end position="66"/>
    </location>
</feature>
<dbReference type="Gene3D" id="1.20.1290.10">
    <property type="entry name" value="AhpD-like"/>
    <property type="match status" value="1"/>
</dbReference>
<proteinExistence type="predicted"/>